<dbReference type="PRINTS" id="PR01651">
    <property type="entry name" value="SECGEXPORT"/>
</dbReference>
<keyword evidence="3 10" id="KW-0813">Transport</keyword>
<evidence type="ECO:0000256" key="4">
    <source>
        <dbReference type="ARBA" id="ARBA00022475"/>
    </source>
</evidence>
<evidence type="ECO:0000256" key="5">
    <source>
        <dbReference type="ARBA" id="ARBA00022692"/>
    </source>
</evidence>
<dbReference type="GeneID" id="90544044"/>
<dbReference type="Proteomes" id="UP000182135">
    <property type="component" value="Unassembled WGS sequence"/>
</dbReference>
<dbReference type="GO" id="GO:0015450">
    <property type="term" value="F:protein-transporting ATPase activity"/>
    <property type="evidence" value="ECO:0007669"/>
    <property type="project" value="UniProtKB-UniRule"/>
</dbReference>
<evidence type="ECO:0000256" key="2">
    <source>
        <dbReference type="ARBA" id="ARBA00008445"/>
    </source>
</evidence>
<dbReference type="GO" id="GO:0005886">
    <property type="term" value="C:plasma membrane"/>
    <property type="evidence" value="ECO:0007669"/>
    <property type="project" value="UniProtKB-SubCell"/>
</dbReference>
<evidence type="ECO:0000256" key="3">
    <source>
        <dbReference type="ARBA" id="ARBA00022448"/>
    </source>
</evidence>
<dbReference type="GO" id="GO:0043952">
    <property type="term" value="P:protein transport by the Sec complex"/>
    <property type="evidence" value="ECO:0007669"/>
    <property type="project" value="TreeGrafter"/>
</dbReference>
<dbReference type="GO" id="GO:0009306">
    <property type="term" value="P:protein secretion"/>
    <property type="evidence" value="ECO:0007669"/>
    <property type="project" value="UniProtKB-UniRule"/>
</dbReference>
<evidence type="ECO:0000256" key="10">
    <source>
        <dbReference type="RuleBase" id="RU365087"/>
    </source>
</evidence>
<dbReference type="eggNOG" id="COG1314">
    <property type="taxonomic scope" value="Bacteria"/>
</dbReference>
<protein>
    <recommendedName>
        <fullName evidence="10">Protein-export membrane protein SecG</fullName>
    </recommendedName>
</protein>
<reference evidence="11 12" key="1">
    <citation type="submission" date="2016-10" db="EMBL/GenBank/DDBJ databases">
        <authorList>
            <person name="de Groot N.N."/>
        </authorList>
    </citation>
    <scope>NUCLEOTIDE SEQUENCE [LARGE SCALE GENOMIC DNA]</scope>
    <source>
        <strain evidence="11 12">NLAE-zl-G419</strain>
    </source>
</reference>
<dbReference type="PANTHER" id="PTHR34182:SF1">
    <property type="entry name" value="PROTEIN-EXPORT MEMBRANE PROTEIN SECG"/>
    <property type="match status" value="1"/>
</dbReference>
<keyword evidence="8 10" id="KW-0811">Translocation</keyword>
<evidence type="ECO:0000256" key="7">
    <source>
        <dbReference type="ARBA" id="ARBA00022989"/>
    </source>
</evidence>
<evidence type="ECO:0000256" key="9">
    <source>
        <dbReference type="ARBA" id="ARBA00023136"/>
    </source>
</evidence>
<comment type="function">
    <text evidence="10">Involved in protein export. Participates in an early event of protein translocation.</text>
</comment>
<dbReference type="NCBIfam" id="TIGR00810">
    <property type="entry name" value="secG"/>
    <property type="match status" value="1"/>
</dbReference>
<comment type="caution">
    <text evidence="10">Lacks conserved residue(s) required for the propagation of feature annotation.</text>
</comment>
<dbReference type="Pfam" id="PF03840">
    <property type="entry name" value="SecG"/>
    <property type="match status" value="1"/>
</dbReference>
<evidence type="ECO:0000313" key="12">
    <source>
        <dbReference type="Proteomes" id="UP000182135"/>
    </source>
</evidence>
<dbReference type="OrthoDB" id="1708246at2"/>
<name>A0A1I2KB53_9CLOT</name>
<comment type="subcellular location">
    <subcellularLocation>
        <location evidence="1 10">Cell membrane</location>
        <topology evidence="1 10">Multi-pass membrane protein</topology>
    </subcellularLocation>
</comment>
<dbReference type="EMBL" id="FOOE01000005">
    <property type="protein sequence ID" value="SFF64184.1"/>
    <property type="molecule type" value="Genomic_DNA"/>
</dbReference>
<sequence length="77" mass="8362">MRTFFIASELILAIAMIVVVLLQPSKADGLKGFVTGTTETFFSKNKSRTKEAFLSKLTVLVAILLAVNTLALNFIGK</sequence>
<keyword evidence="6 10" id="KW-0653">Protein transport</keyword>
<keyword evidence="7 10" id="KW-1133">Transmembrane helix</keyword>
<evidence type="ECO:0000313" key="11">
    <source>
        <dbReference type="EMBL" id="SFF64184.1"/>
    </source>
</evidence>
<keyword evidence="5 10" id="KW-0812">Transmembrane</keyword>
<dbReference type="InterPro" id="IPR004692">
    <property type="entry name" value="SecG"/>
</dbReference>
<feature type="transmembrane region" description="Helical" evidence="10">
    <location>
        <begin position="53"/>
        <end position="75"/>
    </location>
</feature>
<organism evidence="11 12">
    <name type="scientific">Clostridium cadaveris</name>
    <dbReference type="NCBI Taxonomy" id="1529"/>
    <lineage>
        <taxon>Bacteria</taxon>
        <taxon>Bacillati</taxon>
        <taxon>Bacillota</taxon>
        <taxon>Clostridia</taxon>
        <taxon>Eubacteriales</taxon>
        <taxon>Clostridiaceae</taxon>
        <taxon>Clostridium</taxon>
    </lineage>
</organism>
<dbReference type="STRING" id="1529.SAMN04487885_10539"/>
<accession>A0A1I2KB53</accession>
<proteinExistence type="inferred from homology"/>
<dbReference type="PANTHER" id="PTHR34182">
    <property type="entry name" value="PROTEIN-EXPORT MEMBRANE PROTEIN SECG"/>
    <property type="match status" value="1"/>
</dbReference>
<evidence type="ECO:0000256" key="8">
    <source>
        <dbReference type="ARBA" id="ARBA00023010"/>
    </source>
</evidence>
<comment type="similarity">
    <text evidence="2 10">Belongs to the SecG family.</text>
</comment>
<gene>
    <name evidence="11" type="ORF">SAMN04487885_10539</name>
</gene>
<dbReference type="RefSeq" id="WP_027639527.1">
    <property type="nucleotide sequence ID" value="NZ_BAAACD010000018.1"/>
</dbReference>
<evidence type="ECO:0000256" key="6">
    <source>
        <dbReference type="ARBA" id="ARBA00022927"/>
    </source>
</evidence>
<dbReference type="GO" id="GO:0065002">
    <property type="term" value="P:intracellular protein transmembrane transport"/>
    <property type="evidence" value="ECO:0007669"/>
    <property type="project" value="TreeGrafter"/>
</dbReference>
<dbReference type="AlphaFoldDB" id="A0A1I2KB53"/>
<evidence type="ECO:0000256" key="1">
    <source>
        <dbReference type="ARBA" id="ARBA00004651"/>
    </source>
</evidence>
<keyword evidence="12" id="KW-1185">Reference proteome</keyword>
<keyword evidence="4 10" id="KW-1003">Cell membrane</keyword>
<keyword evidence="9 10" id="KW-0472">Membrane</keyword>